<feature type="domain" description="Glycoside-hydrolase family GH114 TIM-barrel" evidence="1">
    <location>
        <begin position="4"/>
        <end position="108"/>
    </location>
</feature>
<dbReference type="PANTHER" id="PTHR35882">
    <property type="entry name" value="PELA"/>
    <property type="match status" value="1"/>
</dbReference>
<dbReference type="PRINTS" id="PR01545">
    <property type="entry name" value="THEMAYE10DUF"/>
</dbReference>
<organism evidence="2 3">
    <name type="scientific">Candidatus Magnetoglobus multicellularis str. Araruama</name>
    <dbReference type="NCBI Taxonomy" id="890399"/>
    <lineage>
        <taxon>Bacteria</taxon>
        <taxon>Pseudomonadati</taxon>
        <taxon>Thermodesulfobacteriota</taxon>
        <taxon>Desulfobacteria</taxon>
        <taxon>Desulfobacterales</taxon>
        <taxon>Desulfobacteraceae</taxon>
        <taxon>Candidatus Magnetoglobus</taxon>
    </lineage>
</organism>
<dbReference type="AlphaFoldDB" id="A0A1V1P1A9"/>
<name>A0A1V1P1A9_9BACT</name>
<dbReference type="SUPFAM" id="SSF51445">
    <property type="entry name" value="(Trans)glycosidases"/>
    <property type="match status" value="1"/>
</dbReference>
<comment type="caution">
    <text evidence="2">The sequence shown here is derived from an EMBL/GenBank/DDBJ whole genome shotgun (WGS) entry which is preliminary data.</text>
</comment>
<evidence type="ECO:0000313" key="3">
    <source>
        <dbReference type="Proteomes" id="UP000189670"/>
    </source>
</evidence>
<sequence length="119" mass="13949">MEKNWKPGNPSFLDKENENWTGNYKVKYWDKSWWEVAIRPYLNRIIAAGFDGIYLDIIDAYYYWSQKDYPVQECANKMIDLVLKIRSYMKKQGLGNVTICPQNALGIVFDASLIAKKNI</sequence>
<dbReference type="InterPro" id="IPR013785">
    <property type="entry name" value="Aldolase_TIM"/>
</dbReference>
<proteinExistence type="predicted"/>
<accession>A0A1V1P1A9</accession>
<reference evidence="3" key="1">
    <citation type="submission" date="2012-11" db="EMBL/GenBank/DDBJ databases">
        <authorList>
            <person name="Lucero-Rivera Y.E."/>
            <person name="Tovar-Ramirez D."/>
        </authorList>
    </citation>
    <scope>NUCLEOTIDE SEQUENCE [LARGE SCALE GENOMIC DNA]</scope>
    <source>
        <strain evidence="3">Araruama</strain>
    </source>
</reference>
<dbReference type="Pfam" id="PF03537">
    <property type="entry name" value="Glyco_hydro_114"/>
    <property type="match status" value="1"/>
</dbReference>
<dbReference type="Proteomes" id="UP000189670">
    <property type="component" value="Unassembled WGS sequence"/>
</dbReference>
<dbReference type="InterPro" id="IPR004352">
    <property type="entry name" value="GH114_TIM-barrel"/>
</dbReference>
<dbReference type="InterPro" id="IPR017853">
    <property type="entry name" value="GH"/>
</dbReference>
<dbReference type="PANTHER" id="PTHR35882:SF1">
    <property type="match status" value="1"/>
</dbReference>
<gene>
    <name evidence="2" type="ORF">OMM_10412</name>
</gene>
<evidence type="ECO:0000313" key="2">
    <source>
        <dbReference type="EMBL" id="ETR68546.1"/>
    </source>
</evidence>
<evidence type="ECO:0000259" key="1">
    <source>
        <dbReference type="Pfam" id="PF03537"/>
    </source>
</evidence>
<dbReference type="EMBL" id="ATBP01000915">
    <property type="protein sequence ID" value="ETR68546.1"/>
    <property type="molecule type" value="Genomic_DNA"/>
</dbReference>
<dbReference type="Gene3D" id="3.20.20.70">
    <property type="entry name" value="Aldolase class I"/>
    <property type="match status" value="1"/>
</dbReference>
<protein>
    <recommendedName>
        <fullName evidence="1">Glycoside-hydrolase family GH114 TIM-barrel domain-containing protein</fullName>
    </recommendedName>
</protein>
<dbReference type="InterPro" id="IPR016062">
    <property type="entry name" value="TM1410-rel"/>
</dbReference>